<keyword evidence="1" id="KW-0732">Signal</keyword>
<dbReference type="Proteomes" id="UP000321595">
    <property type="component" value="Chromosome"/>
</dbReference>
<dbReference type="PANTHER" id="PTHR38478">
    <property type="entry name" value="PEPTIDASE M1A AND M12B"/>
    <property type="match status" value="1"/>
</dbReference>
<evidence type="ECO:0000313" key="4">
    <source>
        <dbReference type="Proteomes" id="UP000321595"/>
    </source>
</evidence>
<gene>
    <name evidence="3" type="ORF">FRD01_21250</name>
</gene>
<protein>
    <recommendedName>
        <fullName evidence="2">EcxA zinc-binding domain-containing protein</fullName>
    </recommendedName>
</protein>
<organism evidence="3 4">
    <name type="scientific">Microvenator marinus</name>
    <dbReference type="NCBI Taxonomy" id="2600177"/>
    <lineage>
        <taxon>Bacteria</taxon>
        <taxon>Deltaproteobacteria</taxon>
        <taxon>Bradymonadales</taxon>
        <taxon>Microvenatoraceae</taxon>
        <taxon>Microvenator</taxon>
    </lineage>
</organism>
<feature type="domain" description="EcxA zinc-binding" evidence="2">
    <location>
        <begin position="762"/>
        <end position="796"/>
    </location>
</feature>
<feature type="chain" id="PRO_5022775920" description="EcxA zinc-binding domain-containing protein" evidence="1">
    <location>
        <begin position="24"/>
        <end position="1382"/>
    </location>
</feature>
<dbReference type="KEGG" id="bbae:FRD01_21250"/>
<evidence type="ECO:0000259" key="2">
    <source>
        <dbReference type="Pfam" id="PF16313"/>
    </source>
</evidence>
<dbReference type="Pfam" id="PF16313">
    <property type="entry name" value="DUF4953"/>
    <property type="match status" value="1"/>
</dbReference>
<evidence type="ECO:0000313" key="3">
    <source>
        <dbReference type="EMBL" id="QED29719.1"/>
    </source>
</evidence>
<name>A0A5B8Y207_9DELT</name>
<dbReference type="PANTHER" id="PTHR38478:SF1">
    <property type="entry name" value="ZINC DEPENDENT METALLOPROTEASE DOMAIN LIPOPROTEIN"/>
    <property type="match status" value="1"/>
</dbReference>
<dbReference type="EMBL" id="CP042467">
    <property type="protein sequence ID" value="QED29719.1"/>
    <property type="molecule type" value="Genomic_DNA"/>
</dbReference>
<accession>A0A5B8Y207</accession>
<sequence length="1382" mass="158287">MIKNWKWAFGMAAISALLGTSCAQDVGDIDRTNPDALEKSTFEGNDEWYFRQTVVDTDFQGSLGMFNALESNLKRVRWVITEDTLYAMSTVEPAEGLTDGFQDDDELRVGVVAAFPITSHFDVQRAYSSSTGEQSNVIQENSSDRNWYERKYMRVDWSRNLADGMQMFQSQLGGMSAAAVAIPQEDGYIDPNRTRISENYIDTVTAYFYEPDIYACYYAFGYDSIFNCEGGEVKVRNSFLKRDPVEKYEPLQYLDEEYLTEDSGRRISTVEFYDPALDSFVPVECDQEVLDYLRDENGWTVTDACTPASFEMFSRFGYFRTERVVWDEEYGSNYESSRRYYANRWNIWETAYNEDGSVKPLNERDPKPIIYHLNVEYPQDFEAEAQEVARQWDDAFKEAVMVAKGISRDELEADLQARYGHPHMYRIVNNSCSGPELAAWHAANPGVEAELFAQLGADIDSSFRALSHNKKHAFCAQLEYNTEGTAHAWDYQRVGDLRYSFFNWVEQEVPWLGYGPSANDPKTGELISGNANFNGTIIRTYGPLAADYVQYINGELDDSTVAIGEHIREELQERSRQTREQELNPDGVRELAHRTGAPSAAFDYDPSSSFNFNDIPDSLKRFTPDKLKSLTANAARQMSNVRASDTRLAEFYDQPEIRHFMMSDPMFEALVRSKTAAENGPGYDEEDIRRSYVNVAAPRQAYDQYQRRSAYMAQRNIFSLEYMEDMMSKLVTYTGVADRFRGKSRDEIGDFFVKRMFVGTQLHEVGHTVGLRHNFIASMDVLNYHDTYWHIQKAIADGIVSENQRWNIPEDLVAQIDGVDVSNLGDKGVDIGYLSEAEFRIASVMDYTADFTGRFAGLGKYDQAAINFAYGEAVETFAEDVELSGIIDWDLMLSDYRELPRIFGGGEQGMGTPDEQRRGIDIILNKRTYKPIKLAMEEKKQGLKSNLNNWKNGQLGPANRPWVDKAVPYEFCSDAWNGASLGCQVFDYGANQREIVNHQFNTYRQFQTFRRYHRGRINRLGENVNGYFNWVYGMAEMSHNPFRYYSFYQWYNLGSYTDDLREASIDTLNFFGEIMATPQPERFCRQQHYLSANWFGDLSNVYVPTSLNQDDGRCANYIDVPRGLGQGYGYEYTPDEDQRVTRVGTFIDKYVASIAMFEISANFAQSAFITDFRATNISYWTLFQDELYNFLRGVLVDDFNGFAGVYNPVTASYEPPMIVDKEVFGKGVDSHQASMTRVYTPMSITHRFNLLVGAMMYNNSWEDSRPDFGQFAKVCVSFNECQEYAPGTQIEEFIHPVTNQIYRAPRTSDGRSLTAELIVNANAAKAEYLTAKGNLDAAVPNTSDYQNKRRVMLRLAERMEEMVSRLDMIRFVWDAMGPNALR</sequence>
<keyword evidence="4" id="KW-1185">Reference proteome</keyword>
<dbReference type="RefSeq" id="WP_146962952.1">
    <property type="nucleotide sequence ID" value="NZ_CP042467.1"/>
</dbReference>
<dbReference type="InterPro" id="IPR032534">
    <property type="entry name" value="EcxA_zinc-bd"/>
</dbReference>
<reference evidence="3 4" key="1">
    <citation type="submission" date="2019-08" db="EMBL/GenBank/DDBJ databases">
        <authorList>
            <person name="Liang Q."/>
        </authorList>
    </citation>
    <scope>NUCLEOTIDE SEQUENCE [LARGE SCALE GENOMIC DNA]</scope>
    <source>
        <strain evidence="3 4">V1718</strain>
    </source>
</reference>
<dbReference type="PROSITE" id="PS51257">
    <property type="entry name" value="PROKAR_LIPOPROTEIN"/>
    <property type="match status" value="1"/>
</dbReference>
<dbReference type="SUPFAM" id="SSF55486">
    <property type="entry name" value="Metalloproteases ('zincins'), catalytic domain"/>
    <property type="match status" value="2"/>
</dbReference>
<feature type="signal peptide" evidence="1">
    <location>
        <begin position="1"/>
        <end position="23"/>
    </location>
</feature>
<evidence type="ECO:0000256" key="1">
    <source>
        <dbReference type="SAM" id="SignalP"/>
    </source>
</evidence>
<dbReference type="OrthoDB" id="5475888at2"/>
<proteinExistence type="predicted"/>